<accession>A0A4U6TE89</accession>
<keyword evidence="3" id="KW-1185">Reference proteome</keyword>
<reference evidence="2" key="1">
    <citation type="submission" date="2019-03" db="EMBL/GenBank/DDBJ databases">
        <title>WGS assembly of Setaria viridis.</title>
        <authorList>
            <person name="Huang P."/>
            <person name="Jenkins J."/>
            <person name="Grimwood J."/>
            <person name="Barry K."/>
            <person name="Healey A."/>
            <person name="Mamidi S."/>
            <person name="Sreedasyam A."/>
            <person name="Shu S."/>
            <person name="Feldman M."/>
            <person name="Wu J."/>
            <person name="Yu Y."/>
            <person name="Chen C."/>
            <person name="Johnson J."/>
            <person name="Rokhsar D."/>
            <person name="Baxter I."/>
            <person name="Schmutz J."/>
            <person name="Brutnell T."/>
            <person name="Kellogg E."/>
        </authorList>
    </citation>
    <scope>NUCLEOTIDE SEQUENCE [LARGE SCALE GENOMIC DNA]</scope>
</reference>
<dbReference type="Proteomes" id="UP000298652">
    <property type="component" value="Chromosome 8"/>
</dbReference>
<dbReference type="AlphaFoldDB" id="A0A4U6TE89"/>
<dbReference type="Gramene" id="TKW00488">
    <property type="protein sequence ID" value="TKW00488"/>
    <property type="gene ID" value="SEVIR_8G112300v2"/>
</dbReference>
<dbReference type="EMBL" id="CM016559">
    <property type="protein sequence ID" value="TKW00488.1"/>
    <property type="molecule type" value="Genomic_DNA"/>
</dbReference>
<evidence type="ECO:0000313" key="2">
    <source>
        <dbReference type="EMBL" id="TKW00488.1"/>
    </source>
</evidence>
<evidence type="ECO:0000256" key="1">
    <source>
        <dbReference type="SAM" id="MobiDB-lite"/>
    </source>
</evidence>
<organism evidence="2 3">
    <name type="scientific">Setaria viridis</name>
    <name type="common">Green bristlegrass</name>
    <name type="synonym">Setaria italica subsp. viridis</name>
    <dbReference type="NCBI Taxonomy" id="4556"/>
    <lineage>
        <taxon>Eukaryota</taxon>
        <taxon>Viridiplantae</taxon>
        <taxon>Streptophyta</taxon>
        <taxon>Embryophyta</taxon>
        <taxon>Tracheophyta</taxon>
        <taxon>Spermatophyta</taxon>
        <taxon>Magnoliopsida</taxon>
        <taxon>Liliopsida</taxon>
        <taxon>Poales</taxon>
        <taxon>Poaceae</taxon>
        <taxon>PACMAD clade</taxon>
        <taxon>Panicoideae</taxon>
        <taxon>Panicodae</taxon>
        <taxon>Paniceae</taxon>
        <taxon>Cenchrinae</taxon>
        <taxon>Setaria</taxon>
    </lineage>
</organism>
<proteinExistence type="predicted"/>
<feature type="region of interest" description="Disordered" evidence="1">
    <location>
        <begin position="83"/>
        <end position="121"/>
    </location>
</feature>
<evidence type="ECO:0000313" key="3">
    <source>
        <dbReference type="Proteomes" id="UP000298652"/>
    </source>
</evidence>
<feature type="region of interest" description="Disordered" evidence="1">
    <location>
        <begin position="1"/>
        <end position="40"/>
    </location>
</feature>
<name>A0A4U6TE89_SETVI</name>
<protein>
    <submittedName>
        <fullName evidence="2">Uncharacterized protein</fullName>
    </submittedName>
</protein>
<sequence length="121" mass="12363">MDTECVVAQGGELHGSSTAAREERGGSEEKAGRRGESGGAVRAVAKGWHCRGGGALGGLRRRLALGGARLGLPICRAGEAEGYRGGWASGRRSGTSGASQLSRQTGGIGWAEQSRGRRKAT</sequence>
<feature type="compositionally biased region" description="Low complexity" evidence="1">
    <location>
        <begin position="89"/>
        <end position="99"/>
    </location>
</feature>
<gene>
    <name evidence="2" type="ORF">SEVIR_8G112300v2</name>
</gene>
<feature type="compositionally biased region" description="Basic and acidic residues" evidence="1">
    <location>
        <begin position="20"/>
        <end position="36"/>
    </location>
</feature>